<dbReference type="InterPro" id="IPR036621">
    <property type="entry name" value="Anticodon-bd_dom_sf"/>
</dbReference>
<dbReference type="AlphaFoldDB" id="X1LCY5"/>
<feature type="region of interest" description="Disordered" evidence="1">
    <location>
        <begin position="1"/>
        <end position="37"/>
    </location>
</feature>
<evidence type="ECO:0000256" key="1">
    <source>
        <dbReference type="SAM" id="MobiDB-lite"/>
    </source>
</evidence>
<feature type="non-terminal residue" evidence="2">
    <location>
        <position position="1"/>
    </location>
</feature>
<evidence type="ECO:0000313" key="2">
    <source>
        <dbReference type="EMBL" id="GAI03721.1"/>
    </source>
</evidence>
<gene>
    <name evidence="2" type="ORF">S06H3_23003</name>
</gene>
<accession>X1LCY5</accession>
<name>X1LCY5_9ZZZZ</name>
<feature type="compositionally biased region" description="Basic and acidic residues" evidence="1">
    <location>
        <begin position="1"/>
        <end position="28"/>
    </location>
</feature>
<reference evidence="2" key="1">
    <citation type="journal article" date="2014" name="Front. Microbiol.">
        <title>High frequency of phylogenetically diverse reductive dehalogenase-homologous genes in deep subseafloor sedimentary metagenomes.</title>
        <authorList>
            <person name="Kawai M."/>
            <person name="Futagami T."/>
            <person name="Toyoda A."/>
            <person name="Takaki Y."/>
            <person name="Nishi S."/>
            <person name="Hori S."/>
            <person name="Arai W."/>
            <person name="Tsubouchi T."/>
            <person name="Morono Y."/>
            <person name="Uchiyama I."/>
            <person name="Ito T."/>
            <person name="Fujiyama A."/>
            <person name="Inagaki F."/>
            <person name="Takami H."/>
        </authorList>
    </citation>
    <scope>NUCLEOTIDE SEQUENCE</scope>
    <source>
        <strain evidence="2">Expedition CK06-06</strain>
    </source>
</reference>
<proteinExistence type="predicted"/>
<protein>
    <submittedName>
        <fullName evidence="2">Uncharacterized protein</fullName>
    </submittedName>
</protein>
<dbReference type="EMBL" id="BARV01012412">
    <property type="protein sequence ID" value="GAI03721.1"/>
    <property type="molecule type" value="Genomic_DNA"/>
</dbReference>
<comment type="caution">
    <text evidence="2">The sequence shown here is derived from an EMBL/GenBank/DDBJ whole genome shotgun (WGS) entry which is preliminary data.</text>
</comment>
<sequence>GEDELAKDMVSLRDMESGEQKEVSEKDLLNQLLTHNP</sequence>
<dbReference type="Gene3D" id="3.40.50.800">
    <property type="entry name" value="Anticodon-binding domain"/>
    <property type="match status" value="1"/>
</dbReference>
<organism evidence="2">
    <name type="scientific">marine sediment metagenome</name>
    <dbReference type="NCBI Taxonomy" id="412755"/>
    <lineage>
        <taxon>unclassified sequences</taxon>
        <taxon>metagenomes</taxon>
        <taxon>ecological metagenomes</taxon>
    </lineage>
</organism>
<dbReference type="SUPFAM" id="SSF52954">
    <property type="entry name" value="Class II aaRS ABD-related"/>
    <property type="match status" value="1"/>
</dbReference>